<feature type="region of interest" description="Disordered" evidence="2">
    <location>
        <begin position="1"/>
        <end position="24"/>
    </location>
</feature>
<evidence type="ECO:0000259" key="3">
    <source>
        <dbReference type="SMART" id="SM00822"/>
    </source>
</evidence>
<dbReference type="Gene3D" id="3.30.70.3290">
    <property type="match status" value="1"/>
</dbReference>
<keyword evidence="5" id="KW-1185">Reference proteome</keyword>
<evidence type="ECO:0000256" key="2">
    <source>
        <dbReference type="SAM" id="MobiDB-lite"/>
    </source>
</evidence>
<proteinExistence type="predicted"/>
<feature type="domain" description="Ketoreductase" evidence="3">
    <location>
        <begin position="353"/>
        <end position="522"/>
    </location>
</feature>
<dbReference type="SMART" id="SM00822">
    <property type="entry name" value="PKS_KR"/>
    <property type="match status" value="1"/>
</dbReference>
<dbReference type="Proteomes" id="UP001597483">
    <property type="component" value="Unassembled WGS sequence"/>
</dbReference>
<dbReference type="EMBL" id="JBHUKS010000026">
    <property type="protein sequence ID" value="MFD2472236.1"/>
    <property type="molecule type" value="Genomic_DNA"/>
</dbReference>
<evidence type="ECO:0000313" key="5">
    <source>
        <dbReference type="Proteomes" id="UP001597483"/>
    </source>
</evidence>
<dbReference type="SUPFAM" id="SSF51735">
    <property type="entry name" value="NAD(P)-binding Rossmann-fold domains"/>
    <property type="match status" value="2"/>
</dbReference>
<gene>
    <name evidence="4" type="ORF">ACFSVL_32905</name>
</gene>
<keyword evidence="1" id="KW-0808">Transferase</keyword>
<organism evidence="4 5">
    <name type="scientific">Amycolatopsis silviterrae</name>
    <dbReference type="NCBI Taxonomy" id="1656914"/>
    <lineage>
        <taxon>Bacteria</taxon>
        <taxon>Bacillati</taxon>
        <taxon>Actinomycetota</taxon>
        <taxon>Actinomycetes</taxon>
        <taxon>Pseudonocardiales</taxon>
        <taxon>Pseudonocardiaceae</taxon>
        <taxon>Amycolatopsis</taxon>
    </lineage>
</organism>
<dbReference type="PANTHER" id="PTHR43775:SF51">
    <property type="entry name" value="INACTIVE PHENOLPHTHIOCEROL SYNTHESIS POLYKETIDE SYNTHASE TYPE I PKS1-RELATED"/>
    <property type="match status" value="1"/>
</dbReference>
<dbReference type="PANTHER" id="PTHR43775">
    <property type="entry name" value="FATTY ACID SYNTHASE"/>
    <property type="match status" value="1"/>
</dbReference>
<dbReference type="InterPro" id="IPR036291">
    <property type="entry name" value="NAD(P)-bd_dom_sf"/>
</dbReference>
<name>A0ABW5HGE4_9PSEU</name>
<dbReference type="InterPro" id="IPR055123">
    <property type="entry name" value="SpnB-like_Rossmann"/>
</dbReference>
<dbReference type="Pfam" id="PF22953">
    <property type="entry name" value="SpnB_Rossmann"/>
    <property type="match status" value="1"/>
</dbReference>
<reference evidence="5" key="1">
    <citation type="journal article" date="2019" name="Int. J. Syst. Evol. Microbiol.">
        <title>The Global Catalogue of Microorganisms (GCM) 10K type strain sequencing project: providing services to taxonomists for standard genome sequencing and annotation.</title>
        <authorList>
            <consortium name="The Broad Institute Genomics Platform"/>
            <consortium name="The Broad Institute Genome Sequencing Center for Infectious Disease"/>
            <person name="Wu L."/>
            <person name="Ma J."/>
        </authorList>
    </citation>
    <scope>NUCLEOTIDE SEQUENCE [LARGE SCALE GENOMIC DNA]</scope>
    <source>
        <strain evidence="5">CGMCC 4.7641</strain>
    </source>
</reference>
<accession>A0ABW5HGE4</accession>
<dbReference type="RefSeq" id="WP_378309743.1">
    <property type="nucleotide sequence ID" value="NZ_JBHUKS010000026.1"/>
</dbReference>
<dbReference type="CDD" id="cd08956">
    <property type="entry name" value="KR_3_FAS_SDR_x"/>
    <property type="match status" value="1"/>
</dbReference>
<protein>
    <submittedName>
        <fullName evidence="4">SDR family NAD(P)-dependent oxidoreductase</fullName>
    </submittedName>
</protein>
<dbReference type="Gene3D" id="3.40.50.720">
    <property type="entry name" value="NAD(P)-binding Rossmann-like Domain"/>
    <property type="match status" value="1"/>
</dbReference>
<comment type="caution">
    <text evidence="4">The sequence shown here is derived from an EMBL/GenBank/DDBJ whole genome shotgun (WGS) entry which is preliminary data.</text>
</comment>
<evidence type="ECO:0000256" key="1">
    <source>
        <dbReference type="ARBA" id="ARBA00022679"/>
    </source>
</evidence>
<dbReference type="Pfam" id="PF08659">
    <property type="entry name" value="KR"/>
    <property type="match status" value="1"/>
</dbReference>
<sequence>MPGHRAAVRPLFADRDPEDAAMPRPGFPAPPWLLSAADSTALRTVAADLLDTPASDLDLAYTLATRTPLAHRVLVPAGDRAALKAVANGETTGQTVPGCPRLTFLSRGTELPAGRETEFTHRFPRFAAIYTTMYDDYQDRLFAFQAALCQLLESWGIRPHAIARATECPGDDLVLDLSPASARDLLAEVARLHTAGIPVDWHAVFSGSGARRVELHGLLYRPEWLPVRAIPGEAEVLEIPTGSELHALTAHTLLALQEWRHREGRLVVVTTNATGPDPDLASAAVWGLVSAAAAEHPAEITAVDLDRPTPAAQVLDLVGGVAEPQLALRDGVPHAFRIARANASPARPIDPSGTVLITGGTGRIGALLAEHLVAAHGVRHLVLASRSGPAAATAEHLQAELDADVRIAAIDVADRDLVESLIASCSPPLTAVVHCAAEFDETAEGLDPVLRAKADSAWILHEATKHLPLSAFVLFSSVAGTFGVAGQANYAAANRFLDALATHRHAAGLPAVSIAWGPWDSTLFDAALGSEQPVVLAPGALSGPCAACHGSERFLV</sequence>
<dbReference type="InterPro" id="IPR057326">
    <property type="entry name" value="KR_dom"/>
</dbReference>
<dbReference type="InterPro" id="IPR050091">
    <property type="entry name" value="PKS_NRPS_Biosynth_Enz"/>
</dbReference>
<evidence type="ECO:0000313" key="4">
    <source>
        <dbReference type="EMBL" id="MFD2472236.1"/>
    </source>
</evidence>
<dbReference type="InterPro" id="IPR013968">
    <property type="entry name" value="PKS_KR"/>
</dbReference>